<proteinExistence type="predicted"/>
<dbReference type="InterPro" id="IPR000210">
    <property type="entry name" value="BTB/POZ_dom"/>
</dbReference>
<dbReference type="AlphaFoldDB" id="A0A7R8D347"/>
<feature type="region of interest" description="Disordered" evidence="1">
    <location>
        <begin position="693"/>
        <end position="738"/>
    </location>
</feature>
<evidence type="ECO:0000313" key="3">
    <source>
        <dbReference type="Proteomes" id="UP000675881"/>
    </source>
</evidence>
<dbReference type="Proteomes" id="UP000675881">
    <property type="component" value="Chromosome 8"/>
</dbReference>
<evidence type="ECO:0000313" key="2">
    <source>
        <dbReference type="EMBL" id="CAF3012835.1"/>
    </source>
</evidence>
<dbReference type="CDD" id="cd18369">
    <property type="entry name" value="BTB_POZ_KCTD10-like_BACURD"/>
    <property type="match status" value="1"/>
</dbReference>
<sequence length="738" mass="83003">MTEDEAGDFHDVHLHHLQSQGNIYTLSKIIAPSRKDVKDDRKERDVFILASTLNRRSFTLQCRGSSSNTPRIISKEIHFTYIPSGAEIISIDAFRREDLKDYVVGITIIIKSPTSSENATNSGGQFFNIYSDDIPLEDTLAHNCQSLELDFIPYQLSHAPVKGPQGSIVWLLSGSDSQIHPYSYESEGQVYSKIPLSACFPELEEEKDTSLSIVQWLDIIYYETESDMYRLCATGREDGRLKVTRFNLKSSTLEALWIHEAMEDPICSLKFFQSTLHCPTPKILEGFPHSNDTKEWNLAVAYALSEAKVFHDINQNGLEDFETLKNSHNFDVPTSVLIADVNFDGKPEILISTYGQVILCYGNMVPNGLDYIDLSGDGIRDLVVMTTKGLHILQLDRTIVMRTLKKRLNSLLEGSCDEVGQMNLELHCLLGCQSRGLLRTHAMSGSSPSTTTENVVKGNPSQYVKLNVGGSLHYTTIGTLTKHDNMLGAMFSGRMEVLTDAEGESSKDCWILIDRCGKHFSSILNFLRDGNVSLPESRRELSEMHAEAKYFCIDDLADACEKRLKTFSEEPTDLVPICRVPLITSQKEEQALITANFMRPAVKLLINRHNNKYSYTGASDDNLLKNIELFDKMSLRFSNRVLFIKDVISSNEICCWSFYGHGKKNCGEARIYEETLNCLLYENRTGPDQELMQATSTRGAVASYTSDDEDDRNRPIPQPQASSSERSGLARLRSNKNN</sequence>
<dbReference type="PANTHER" id="PTHR11145">
    <property type="entry name" value="BTB/POZ DOMAIN-CONTAINING ADAPTER FOR CUL3-MEDIATED RHOA DEGRADATION PROTEIN FAMILY MEMBER"/>
    <property type="match status" value="1"/>
</dbReference>
<dbReference type="SUPFAM" id="SSF54695">
    <property type="entry name" value="POZ domain"/>
    <property type="match status" value="1"/>
</dbReference>
<dbReference type="SUPFAM" id="SSF69318">
    <property type="entry name" value="Integrin alpha N-terminal domain"/>
    <property type="match status" value="1"/>
</dbReference>
<dbReference type="InterPro" id="IPR011333">
    <property type="entry name" value="SKP1/BTB/POZ_sf"/>
</dbReference>
<dbReference type="SMART" id="SM00225">
    <property type="entry name" value="BTB"/>
    <property type="match status" value="1"/>
</dbReference>
<name>A0A7R8D347_LEPSM</name>
<dbReference type="OrthoDB" id="10267127at2759"/>
<keyword evidence="3" id="KW-1185">Reference proteome</keyword>
<dbReference type="PANTHER" id="PTHR11145:SF8">
    <property type="entry name" value="RE57120P"/>
    <property type="match status" value="1"/>
</dbReference>
<organism evidence="2 3">
    <name type="scientific">Lepeophtheirus salmonis</name>
    <name type="common">Salmon louse</name>
    <name type="synonym">Caligus salmonis</name>
    <dbReference type="NCBI Taxonomy" id="72036"/>
    <lineage>
        <taxon>Eukaryota</taxon>
        <taxon>Metazoa</taxon>
        <taxon>Ecdysozoa</taxon>
        <taxon>Arthropoda</taxon>
        <taxon>Crustacea</taxon>
        <taxon>Multicrustacea</taxon>
        <taxon>Hexanauplia</taxon>
        <taxon>Copepoda</taxon>
        <taxon>Siphonostomatoida</taxon>
        <taxon>Caligidae</taxon>
        <taxon>Lepeophtheirus</taxon>
    </lineage>
</organism>
<evidence type="ECO:0000256" key="1">
    <source>
        <dbReference type="SAM" id="MobiDB-lite"/>
    </source>
</evidence>
<reference evidence="2" key="1">
    <citation type="submission" date="2021-02" db="EMBL/GenBank/DDBJ databases">
        <authorList>
            <person name="Bekaert M."/>
        </authorList>
    </citation>
    <scope>NUCLEOTIDE SEQUENCE</scope>
    <source>
        <strain evidence="2">IoA-00</strain>
    </source>
</reference>
<dbReference type="InterPro" id="IPR003131">
    <property type="entry name" value="T1-type_BTB"/>
</dbReference>
<dbReference type="InterPro" id="IPR045068">
    <property type="entry name" value="BACURD1-3"/>
</dbReference>
<gene>
    <name evidence="2" type="ORF">LSAA_13739</name>
</gene>
<dbReference type="Pfam" id="PF02214">
    <property type="entry name" value="BTB_2"/>
    <property type="match status" value="1"/>
</dbReference>
<protein>
    <submittedName>
        <fullName evidence="2">BACURD</fullName>
    </submittedName>
</protein>
<dbReference type="Gene3D" id="3.30.710.10">
    <property type="entry name" value="Potassium Channel Kv1.1, Chain A"/>
    <property type="match status" value="1"/>
</dbReference>
<accession>A0A7R8D347</accession>
<dbReference type="InterPro" id="IPR028994">
    <property type="entry name" value="Integrin_alpha_N"/>
</dbReference>
<dbReference type="EMBL" id="HG994587">
    <property type="protein sequence ID" value="CAF3012835.1"/>
    <property type="molecule type" value="Genomic_DNA"/>
</dbReference>
<dbReference type="GO" id="GO:0051260">
    <property type="term" value="P:protein homooligomerization"/>
    <property type="evidence" value="ECO:0007669"/>
    <property type="project" value="InterPro"/>
</dbReference>